<name>A0A9D1WEP2_9GAMM</name>
<gene>
    <name evidence="1" type="ORF">H9850_09975</name>
</gene>
<evidence type="ECO:0000313" key="2">
    <source>
        <dbReference type="Proteomes" id="UP000886829"/>
    </source>
</evidence>
<sequence>MAKIKLSTSQLSFSCFFGQQRKALETTTKLICLPLLFLTSKRYIIPPKALKSKAKTLILACFFLAFSLLFLQKKPLPPQAQFQDLLQAQMTSA</sequence>
<protein>
    <submittedName>
        <fullName evidence="1">Uncharacterized protein</fullName>
    </submittedName>
</protein>
<organism evidence="1 2">
    <name type="scientific">Candidatus Anaerobiospirillum pullistercoris</name>
    <dbReference type="NCBI Taxonomy" id="2838452"/>
    <lineage>
        <taxon>Bacteria</taxon>
        <taxon>Pseudomonadati</taxon>
        <taxon>Pseudomonadota</taxon>
        <taxon>Gammaproteobacteria</taxon>
        <taxon>Aeromonadales</taxon>
        <taxon>Succinivibrionaceae</taxon>
        <taxon>Anaerobiospirillum</taxon>
    </lineage>
</organism>
<comment type="caution">
    <text evidence="1">The sequence shown here is derived from an EMBL/GenBank/DDBJ whole genome shotgun (WGS) entry which is preliminary data.</text>
</comment>
<dbReference type="AlphaFoldDB" id="A0A9D1WEP2"/>
<evidence type="ECO:0000313" key="1">
    <source>
        <dbReference type="EMBL" id="HIX57779.1"/>
    </source>
</evidence>
<dbReference type="EMBL" id="DXEV01000198">
    <property type="protein sequence ID" value="HIX57779.1"/>
    <property type="molecule type" value="Genomic_DNA"/>
</dbReference>
<reference evidence="1" key="1">
    <citation type="journal article" date="2021" name="PeerJ">
        <title>Extensive microbial diversity within the chicken gut microbiome revealed by metagenomics and culture.</title>
        <authorList>
            <person name="Gilroy R."/>
            <person name="Ravi A."/>
            <person name="Getino M."/>
            <person name="Pursley I."/>
            <person name="Horton D.L."/>
            <person name="Alikhan N.F."/>
            <person name="Baker D."/>
            <person name="Gharbi K."/>
            <person name="Hall N."/>
            <person name="Watson M."/>
            <person name="Adriaenssens E.M."/>
            <person name="Foster-Nyarko E."/>
            <person name="Jarju S."/>
            <person name="Secka A."/>
            <person name="Antonio M."/>
            <person name="Oren A."/>
            <person name="Chaudhuri R.R."/>
            <person name="La Ragione R."/>
            <person name="Hildebrand F."/>
            <person name="Pallen M.J."/>
        </authorList>
    </citation>
    <scope>NUCLEOTIDE SEQUENCE</scope>
    <source>
        <strain evidence="1">USASDec5-558</strain>
    </source>
</reference>
<dbReference type="Proteomes" id="UP000886829">
    <property type="component" value="Unassembled WGS sequence"/>
</dbReference>
<reference evidence="1" key="2">
    <citation type="submission" date="2021-04" db="EMBL/GenBank/DDBJ databases">
        <authorList>
            <person name="Gilroy R."/>
        </authorList>
    </citation>
    <scope>NUCLEOTIDE SEQUENCE</scope>
    <source>
        <strain evidence="1">USASDec5-558</strain>
    </source>
</reference>
<accession>A0A9D1WEP2</accession>
<proteinExistence type="predicted"/>